<name>A0A319AXK6_ASPVC</name>
<dbReference type="AlphaFoldDB" id="A0A319AXK6"/>
<dbReference type="Proteomes" id="UP000248405">
    <property type="component" value="Unassembled WGS sequence"/>
</dbReference>
<evidence type="ECO:0000313" key="3">
    <source>
        <dbReference type="Proteomes" id="UP000248405"/>
    </source>
</evidence>
<keyword evidence="1" id="KW-0732">Signal</keyword>
<proteinExistence type="predicted"/>
<evidence type="ECO:0008006" key="4">
    <source>
        <dbReference type="Google" id="ProtNLM"/>
    </source>
</evidence>
<evidence type="ECO:0000256" key="1">
    <source>
        <dbReference type="SAM" id="SignalP"/>
    </source>
</evidence>
<dbReference type="RefSeq" id="XP_025557945.1">
    <property type="nucleotide sequence ID" value="XM_025701756.1"/>
</dbReference>
<sequence length="71" mass="8041">MTVYFLFCFSFPLLAFLLACLWHCYGEAVILSESRQMGPGGWFSKHCLPIVSVYAYVSDLESHGNADCRLE</sequence>
<dbReference type="GeneID" id="37206348"/>
<feature type="chain" id="PRO_5016366926" description="Secreted protein" evidence="1">
    <location>
        <begin position="27"/>
        <end position="71"/>
    </location>
</feature>
<accession>A0A319AXK6</accession>
<feature type="signal peptide" evidence="1">
    <location>
        <begin position="1"/>
        <end position="26"/>
    </location>
</feature>
<dbReference type="EMBL" id="KZ821645">
    <property type="protein sequence ID" value="PYH64151.1"/>
    <property type="molecule type" value="Genomic_DNA"/>
</dbReference>
<gene>
    <name evidence="2" type="ORF">BO88DRAFT_183135</name>
</gene>
<keyword evidence="3" id="KW-1185">Reference proteome</keyword>
<evidence type="ECO:0000313" key="2">
    <source>
        <dbReference type="EMBL" id="PYH64151.1"/>
    </source>
</evidence>
<organism evidence="2 3">
    <name type="scientific">Aspergillus vadensis (strain CBS 113365 / IMI 142717 / IBT 24658)</name>
    <dbReference type="NCBI Taxonomy" id="1448311"/>
    <lineage>
        <taxon>Eukaryota</taxon>
        <taxon>Fungi</taxon>
        <taxon>Dikarya</taxon>
        <taxon>Ascomycota</taxon>
        <taxon>Pezizomycotina</taxon>
        <taxon>Eurotiomycetes</taxon>
        <taxon>Eurotiomycetidae</taxon>
        <taxon>Eurotiales</taxon>
        <taxon>Aspergillaceae</taxon>
        <taxon>Aspergillus</taxon>
        <taxon>Aspergillus subgen. Circumdati</taxon>
    </lineage>
</organism>
<reference evidence="2" key="1">
    <citation type="submission" date="2016-12" db="EMBL/GenBank/DDBJ databases">
        <title>The genomes of Aspergillus section Nigri reveals drivers in fungal speciation.</title>
        <authorList>
            <consortium name="DOE Joint Genome Institute"/>
            <person name="Vesth T.C."/>
            <person name="Nybo J."/>
            <person name="Theobald S."/>
            <person name="Brandl J."/>
            <person name="Frisvad J.C."/>
            <person name="Nielsen K.F."/>
            <person name="Lyhne E.K."/>
            <person name="Kogle M.E."/>
            <person name="Kuo A."/>
            <person name="Riley R."/>
            <person name="Clum A."/>
            <person name="Nolan M."/>
            <person name="Lipzen A."/>
            <person name="Salamov A."/>
            <person name="Henrissat B."/>
            <person name="Wiebenga A."/>
            <person name="De Vries R.P."/>
            <person name="Grigoriev I.V."/>
            <person name="Mortensen U.H."/>
            <person name="Andersen M.R."/>
            <person name="Baker S.E."/>
        </authorList>
    </citation>
    <scope>NUCLEOTIDE SEQUENCE [LARGE SCALE GENOMIC DNA]</scope>
    <source>
        <strain evidence="2">CBS 113365</strain>
    </source>
</reference>
<protein>
    <recommendedName>
        <fullName evidence="4">Secreted protein</fullName>
    </recommendedName>
</protein>